<feature type="compositionally biased region" description="Polar residues" evidence="1">
    <location>
        <begin position="45"/>
        <end position="56"/>
    </location>
</feature>
<keyword evidence="5" id="KW-1185">Reference proteome</keyword>
<dbReference type="EMBL" id="CP136862">
    <property type="protein sequence ID" value="WOJ91081.1"/>
    <property type="molecule type" value="Genomic_DNA"/>
</dbReference>
<dbReference type="Gene3D" id="3.20.80.10">
    <property type="entry name" value="Regulatory factor, effector binding domain"/>
    <property type="match status" value="1"/>
</dbReference>
<dbReference type="InterPro" id="IPR010499">
    <property type="entry name" value="AraC_E-bd"/>
</dbReference>
<gene>
    <name evidence="4" type="ORF">RZS28_07315</name>
</gene>
<accession>A0ABZ0HYX1</accession>
<feature type="region of interest" description="Disordered" evidence="1">
    <location>
        <begin position="40"/>
        <end position="68"/>
    </location>
</feature>
<feature type="signal peptide" evidence="2">
    <location>
        <begin position="1"/>
        <end position="32"/>
    </location>
</feature>
<proteinExistence type="predicted"/>
<evidence type="ECO:0000256" key="1">
    <source>
        <dbReference type="SAM" id="MobiDB-lite"/>
    </source>
</evidence>
<dbReference type="SUPFAM" id="SSF55136">
    <property type="entry name" value="Probable bacterial effector-binding domain"/>
    <property type="match status" value="1"/>
</dbReference>
<evidence type="ECO:0000313" key="4">
    <source>
        <dbReference type="EMBL" id="WOJ91081.1"/>
    </source>
</evidence>
<dbReference type="InterPro" id="IPR011256">
    <property type="entry name" value="Reg_factor_effector_dom_sf"/>
</dbReference>
<dbReference type="SMART" id="SM00871">
    <property type="entry name" value="AraC_E_bind"/>
    <property type="match status" value="1"/>
</dbReference>
<dbReference type="Pfam" id="PF06445">
    <property type="entry name" value="GyrI-like"/>
    <property type="match status" value="1"/>
</dbReference>
<feature type="domain" description="AraC effector-binding" evidence="3">
    <location>
        <begin position="65"/>
        <end position="220"/>
    </location>
</feature>
<protein>
    <submittedName>
        <fullName evidence="4">GyrI-like domain-containing protein</fullName>
    </submittedName>
</protein>
<feature type="chain" id="PRO_5046841991" evidence="2">
    <location>
        <begin position="33"/>
        <end position="220"/>
    </location>
</feature>
<evidence type="ECO:0000259" key="3">
    <source>
        <dbReference type="SMART" id="SM00871"/>
    </source>
</evidence>
<dbReference type="Proteomes" id="UP001626536">
    <property type="component" value="Chromosome"/>
</dbReference>
<organism evidence="4 5">
    <name type="scientific">Methylocapsa polymorpha</name>
    <dbReference type="NCBI Taxonomy" id="3080828"/>
    <lineage>
        <taxon>Bacteria</taxon>
        <taxon>Pseudomonadati</taxon>
        <taxon>Pseudomonadota</taxon>
        <taxon>Alphaproteobacteria</taxon>
        <taxon>Hyphomicrobiales</taxon>
        <taxon>Beijerinckiaceae</taxon>
        <taxon>Methylocapsa</taxon>
    </lineage>
</organism>
<evidence type="ECO:0000313" key="5">
    <source>
        <dbReference type="Proteomes" id="UP001626536"/>
    </source>
</evidence>
<reference evidence="4 5" key="1">
    <citation type="submission" date="2023-10" db="EMBL/GenBank/DDBJ databases">
        <title>Novel methanotroph of the genus Methylocapsa from a subarctic wetland.</title>
        <authorList>
            <person name="Belova S.E."/>
            <person name="Oshkin I.Y."/>
            <person name="Miroshnikov K."/>
            <person name="Dedysh S.N."/>
        </authorList>
    </citation>
    <scope>NUCLEOTIDE SEQUENCE [LARGE SCALE GENOMIC DNA]</scope>
    <source>
        <strain evidence="4 5">RX1</strain>
    </source>
</reference>
<sequence>MRLGEFKGFAGAALALVAVLVLLASLPSPAVAQTRLAAADKTAPVENTPSTAQEPESPNAPGIPSDATTVTLDVPARPVALLSGDSDWANGFKSIIGAIEKVDAAVKTAGLTPTGRPFAVFLSTDDNNFHFEAMAPIAEKPEGKTELTDGVKLGVSPSGKAIKFLHRGSYDDIDSTYDLITAFLDEKGLEAKNLFVEEYLTDTKDSGDASLEADIYVFLK</sequence>
<name>A0ABZ0HYX1_9HYPH</name>
<dbReference type="RefSeq" id="WP_407340668.1">
    <property type="nucleotide sequence ID" value="NZ_CP136862.1"/>
</dbReference>
<evidence type="ECO:0000256" key="2">
    <source>
        <dbReference type="SAM" id="SignalP"/>
    </source>
</evidence>
<keyword evidence="2" id="KW-0732">Signal</keyword>
<dbReference type="InterPro" id="IPR029442">
    <property type="entry name" value="GyrI-like"/>
</dbReference>